<feature type="domain" description="SnoaL-like" evidence="1">
    <location>
        <begin position="32"/>
        <end position="144"/>
    </location>
</feature>
<dbReference type="InterPro" id="IPR037401">
    <property type="entry name" value="SnoaL-like"/>
</dbReference>
<name>A0A1M7G578_9BRAD</name>
<dbReference type="Gene3D" id="3.10.450.50">
    <property type="match status" value="1"/>
</dbReference>
<proteinExistence type="predicted"/>
<dbReference type="Proteomes" id="UP000183208">
    <property type="component" value="Unassembled WGS sequence"/>
</dbReference>
<dbReference type="Pfam" id="PF12680">
    <property type="entry name" value="SnoaL_2"/>
    <property type="match status" value="1"/>
</dbReference>
<accession>A0A1M7G578</accession>
<dbReference type="RefSeq" id="WP_074827597.1">
    <property type="nucleotide sequence ID" value="NZ_FNTI01000001.1"/>
</dbReference>
<evidence type="ECO:0000259" key="1">
    <source>
        <dbReference type="Pfam" id="PF12680"/>
    </source>
</evidence>
<dbReference type="InterPro" id="IPR032710">
    <property type="entry name" value="NTF2-like_dom_sf"/>
</dbReference>
<evidence type="ECO:0000313" key="3">
    <source>
        <dbReference type="Proteomes" id="UP000183208"/>
    </source>
</evidence>
<gene>
    <name evidence="2" type="ORF">SAMN05444171_6426</name>
</gene>
<dbReference type="OrthoDB" id="1450423at2"/>
<dbReference type="EMBL" id="FNTI01000001">
    <property type="protein sequence ID" value="SEE14918.1"/>
    <property type="molecule type" value="Genomic_DNA"/>
</dbReference>
<sequence>MTKAISLGALLKANDDPADSAAGRRAAKDAILRFFKAVATRDAAALAQSITEDAVYEIPFSESGSTEAGGFRRYVGTTEVVEFWMETTANGPKNLGAEDVELSITGDGSQVFIEQRGNMVLTDGRPYRNKYVFRFSIRDGRISHVREYFNPVVAAYAFKRKIANTFLIETL</sequence>
<evidence type="ECO:0000313" key="2">
    <source>
        <dbReference type="EMBL" id="SEE14918.1"/>
    </source>
</evidence>
<organism evidence="2 3">
    <name type="scientific">Bradyrhizobium lablabi</name>
    <dbReference type="NCBI Taxonomy" id="722472"/>
    <lineage>
        <taxon>Bacteria</taxon>
        <taxon>Pseudomonadati</taxon>
        <taxon>Pseudomonadota</taxon>
        <taxon>Alphaproteobacteria</taxon>
        <taxon>Hyphomicrobiales</taxon>
        <taxon>Nitrobacteraceae</taxon>
        <taxon>Bradyrhizobium</taxon>
    </lineage>
</organism>
<reference evidence="2 3" key="1">
    <citation type="submission" date="2016-10" db="EMBL/GenBank/DDBJ databases">
        <authorList>
            <person name="de Groot N.N."/>
        </authorList>
    </citation>
    <scope>NUCLEOTIDE SEQUENCE [LARGE SCALE GENOMIC DNA]</scope>
    <source>
        <strain evidence="2 3">GAS522</strain>
    </source>
</reference>
<dbReference type="AlphaFoldDB" id="A0A1M7G578"/>
<protein>
    <recommendedName>
        <fullName evidence="1">SnoaL-like domain-containing protein</fullName>
    </recommendedName>
</protein>
<dbReference type="SUPFAM" id="SSF54427">
    <property type="entry name" value="NTF2-like"/>
    <property type="match status" value="1"/>
</dbReference>